<sequence>MLSARHGRTAARGPRSSGYSARLAAHLGLPFAFAAHLSPGHVAAALQLYRDRFTPAAVLAEPYALANFAVMAADDEHEALRQTHSYTHSMMRMLHGRSYLVPTPDEAASYSCTASEQQVLGRWTNSVLHGTPDQVTAHLNRLHEAARPDEIMIASVGHTPQALLHSTELIADACILPTTPAPASVR</sequence>
<dbReference type="CDD" id="cd00347">
    <property type="entry name" value="Flavin_utilizing_monoxygenases"/>
    <property type="match status" value="1"/>
</dbReference>
<organism evidence="2 3">
    <name type="scientific">Streptomyces thinghirensis</name>
    <dbReference type="NCBI Taxonomy" id="551547"/>
    <lineage>
        <taxon>Bacteria</taxon>
        <taxon>Bacillati</taxon>
        <taxon>Actinomycetota</taxon>
        <taxon>Actinomycetes</taxon>
        <taxon>Kitasatosporales</taxon>
        <taxon>Streptomycetaceae</taxon>
        <taxon>Streptomyces</taxon>
    </lineage>
</organism>
<reference evidence="3" key="1">
    <citation type="journal article" date="2019" name="Int. J. Syst. Evol. Microbiol.">
        <title>The Global Catalogue of Microorganisms (GCM) 10K type strain sequencing project: providing services to taxonomists for standard genome sequencing and annotation.</title>
        <authorList>
            <consortium name="The Broad Institute Genomics Platform"/>
            <consortium name="The Broad Institute Genome Sequencing Center for Infectious Disease"/>
            <person name="Wu L."/>
            <person name="Ma J."/>
        </authorList>
    </citation>
    <scope>NUCLEOTIDE SEQUENCE [LARGE SCALE GENOMIC DNA]</scope>
    <source>
        <strain evidence="3">JCM 18306</strain>
    </source>
</reference>
<protein>
    <recommendedName>
        <fullName evidence="1">Luciferase-like domain-containing protein</fullName>
    </recommendedName>
</protein>
<dbReference type="EMBL" id="BAABJR010000004">
    <property type="protein sequence ID" value="GAA5206283.1"/>
    <property type="molecule type" value="Genomic_DNA"/>
</dbReference>
<accession>A0ABP9T196</accession>
<dbReference type="InterPro" id="IPR050766">
    <property type="entry name" value="Bact_Lucif_Oxidored"/>
</dbReference>
<keyword evidence="3" id="KW-1185">Reference proteome</keyword>
<name>A0ABP9T196_9ACTN</name>
<evidence type="ECO:0000313" key="2">
    <source>
        <dbReference type="EMBL" id="GAA5206283.1"/>
    </source>
</evidence>
<gene>
    <name evidence="2" type="ORF">GCM10023323_17070</name>
</gene>
<dbReference type="Pfam" id="PF00296">
    <property type="entry name" value="Bac_luciferase"/>
    <property type="match status" value="1"/>
</dbReference>
<dbReference type="PANTHER" id="PTHR30137">
    <property type="entry name" value="LUCIFERASE-LIKE MONOOXYGENASE"/>
    <property type="match status" value="1"/>
</dbReference>
<dbReference type="SUPFAM" id="SSF51679">
    <property type="entry name" value="Bacterial luciferase-like"/>
    <property type="match status" value="1"/>
</dbReference>
<dbReference type="Proteomes" id="UP001499878">
    <property type="component" value="Unassembled WGS sequence"/>
</dbReference>
<dbReference type="InterPro" id="IPR036661">
    <property type="entry name" value="Luciferase-like_sf"/>
</dbReference>
<feature type="domain" description="Luciferase-like" evidence="1">
    <location>
        <begin position="19"/>
        <end position="145"/>
    </location>
</feature>
<dbReference type="InterPro" id="IPR011251">
    <property type="entry name" value="Luciferase-like_dom"/>
</dbReference>
<dbReference type="PANTHER" id="PTHR30137:SF6">
    <property type="entry name" value="LUCIFERASE-LIKE MONOOXYGENASE"/>
    <property type="match status" value="1"/>
</dbReference>
<evidence type="ECO:0000259" key="1">
    <source>
        <dbReference type="Pfam" id="PF00296"/>
    </source>
</evidence>
<dbReference type="Gene3D" id="3.20.20.30">
    <property type="entry name" value="Luciferase-like domain"/>
    <property type="match status" value="1"/>
</dbReference>
<evidence type="ECO:0000313" key="3">
    <source>
        <dbReference type="Proteomes" id="UP001499878"/>
    </source>
</evidence>
<comment type="caution">
    <text evidence="2">The sequence shown here is derived from an EMBL/GenBank/DDBJ whole genome shotgun (WGS) entry which is preliminary data.</text>
</comment>
<proteinExistence type="predicted"/>